<dbReference type="PIRSF" id="PIRSF006769">
    <property type="entry name" value="RibD"/>
    <property type="match status" value="1"/>
</dbReference>
<dbReference type="SUPFAM" id="SSF53597">
    <property type="entry name" value="Dihydrofolate reductase-like"/>
    <property type="match status" value="1"/>
</dbReference>
<evidence type="ECO:0000256" key="3">
    <source>
        <dbReference type="ARBA" id="ARBA00004910"/>
    </source>
</evidence>
<dbReference type="SUPFAM" id="SSF53927">
    <property type="entry name" value="Cytidine deaminase-like"/>
    <property type="match status" value="1"/>
</dbReference>
<evidence type="ECO:0000256" key="13">
    <source>
        <dbReference type="PIRNR" id="PIRNR006769"/>
    </source>
</evidence>
<keyword evidence="10 13" id="KW-0521">NADP</keyword>
<comment type="pathway">
    <text evidence="3 13">Cofactor biosynthesis; riboflavin biosynthesis; 5-amino-6-(D-ribitylamino)uracil from GTP: step 3/4.</text>
</comment>
<evidence type="ECO:0000256" key="8">
    <source>
        <dbReference type="ARBA" id="ARBA00022801"/>
    </source>
</evidence>
<gene>
    <name evidence="18" type="primary">ribD</name>
    <name evidence="18" type="ORF">D0544_00280</name>
</gene>
<dbReference type="PROSITE" id="PS00903">
    <property type="entry name" value="CYT_DCMP_DEAMINASES_1"/>
    <property type="match status" value="1"/>
</dbReference>
<dbReference type="GO" id="GO:0008835">
    <property type="term" value="F:diaminohydroxyphosphoribosylaminopyrimidine deaminase activity"/>
    <property type="evidence" value="ECO:0007669"/>
    <property type="project" value="UniProtKB-EC"/>
</dbReference>
<evidence type="ECO:0000256" key="14">
    <source>
        <dbReference type="PIRSR" id="PIRSR006769-1"/>
    </source>
</evidence>
<evidence type="ECO:0000256" key="4">
    <source>
        <dbReference type="ARBA" id="ARBA00005259"/>
    </source>
</evidence>
<keyword evidence="6 13" id="KW-0686">Riboflavin biosynthesis</keyword>
<dbReference type="Proteomes" id="UP000280792">
    <property type="component" value="Unassembled WGS sequence"/>
</dbReference>
<dbReference type="PANTHER" id="PTHR38011">
    <property type="entry name" value="DIHYDROFOLATE REDUCTASE FAMILY PROTEIN (AFU_ORTHOLOGUE AFUA_8G06820)"/>
    <property type="match status" value="1"/>
</dbReference>
<comment type="function">
    <text evidence="1 13">Converts 2,5-diamino-6-(ribosylamino)-4(3h)-pyrimidinone 5'-phosphate into 5-amino-6-(ribosylamino)-2,4(1h,3h)-pyrimidinedione 5'-phosphate.</text>
</comment>
<dbReference type="EC" id="1.1.1.193" evidence="13"/>
<dbReference type="PANTHER" id="PTHR38011:SF7">
    <property type="entry name" value="2,5-DIAMINO-6-RIBOSYLAMINO-4(3H)-PYRIMIDINONE 5'-PHOSPHATE REDUCTASE"/>
    <property type="match status" value="1"/>
</dbReference>
<protein>
    <recommendedName>
        <fullName evidence="13">Riboflavin biosynthesis protein RibD</fullName>
    </recommendedName>
    <domain>
        <recommendedName>
            <fullName evidence="13">Diaminohydroxyphosphoribosylaminopyrimidine deaminase</fullName>
            <shortName evidence="13">DRAP deaminase</shortName>
            <ecNumber evidence="13">3.5.4.26</ecNumber>
        </recommendedName>
        <alternativeName>
            <fullName evidence="13">Riboflavin-specific deaminase</fullName>
        </alternativeName>
    </domain>
    <domain>
        <recommendedName>
            <fullName evidence="13">5-amino-6-(5-phosphoribosylamino)uracil reductase</fullName>
            <ecNumber evidence="13">1.1.1.193</ecNumber>
        </recommendedName>
        <alternativeName>
            <fullName evidence="13">HTP reductase</fullName>
        </alternativeName>
    </domain>
</protein>
<feature type="binding site" evidence="15">
    <location>
        <position position="175"/>
    </location>
    <ligand>
        <name>substrate</name>
    </ligand>
</feature>
<feature type="binding site" evidence="15">
    <location>
        <begin position="310"/>
        <end position="316"/>
    </location>
    <ligand>
        <name>NADP(+)</name>
        <dbReference type="ChEBI" id="CHEBI:58349"/>
    </ligand>
</feature>
<dbReference type="AlphaFoldDB" id="A0A3P3VMN1"/>
<evidence type="ECO:0000256" key="12">
    <source>
        <dbReference type="ARBA" id="ARBA00023268"/>
    </source>
</evidence>
<keyword evidence="19" id="KW-1185">Reference proteome</keyword>
<evidence type="ECO:0000313" key="18">
    <source>
        <dbReference type="EMBL" id="RRJ83597.1"/>
    </source>
</evidence>
<dbReference type="NCBIfam" id="TIGR00227">
    <property type="entry name" value="ribD_Cterm"/>
    <property type="match status" value="1"/>
</dbReference>
<comment type="catalytic activity">
    <reaction evidence="13">
        <text>2,5-diamino-6-hydroxy-4-(5-phosphoribosylamino)-pyrimidine + H2O + H(+) = 5-amino-6-(5-phospho-D-ribosylamino)uracil + NH4(+)</text>
        <dbReference type="Rhea" id="RHEA:21868"/>
        <dbReference type="ChEBI" id="CHEBI:15377"/>
        <dbReference type="ChEBI" id="CHEBI:15378"/>
        <dbReference type="ChEBI" id="CHEBI:28938"/>
        <dbReference type="ChEBI" id="CHEBI:58453"/>
        <dbReference type="ChEBI" id="CHEBI:58614"/>
        <dbReference type="EC" id="3.5.4.26"/>
    </reaction>
</comment>
<feature type="binding site" evidence="15">
    <location>
        <position position="177"/>
    </location>
    <ligand>
        <name>NADP(+)</name>
        <dbReference type="ChEBI" id="CHEBI:58349"/>
    </ligand>
</feature>
<dbReference type="EMBL" id="QWEZ01000001">
    <property type="protein sequence ID" value="RRJ83597.1"/>
    <property type="molecule type" value="Genomic_DNA"/>
</dbReference>
<feature type="binding site" evidence="16">
    <location>
        <position position="82"/>
    </location>
    <ligand>
        <name>Zn(2+)</name>
        <dbReference type="ChEBI" id="CHEBI:29105"/>
        <note>catalytic</note>
    </ligand>
</feature>
<keyword evidence="7 13" id="KW-0479">Metal-binding</keyword>
<feature type="binding site" evidence="15">
    <location>
        <position position="211"/>
    </location>
    <ligand>
        <name>substrate</name>
    </ligand>
</feature>
<name>A0A3P3VMN1_9GAMM</name>
<dbReference type="InterPro" id="IPR002734">
    <property type="entry name" value="RibDG_C"/>
</dbReference>
<comment type="similarity">
    <text evidence="4 13">In the N-terminal section; belongs to the cytidine and deoxycytidylate deaminase family.</text>
</comment>
<dbReference type="Gene3D" id="3.40.140.10">
    <property type="entry name" value="Cytidine Deaminase, domain 2"/>
    <property type="match status" value="1"/>
</dbReference>
<evidence type="ECO:0000256" key="16">
    <source>
        <dbReference type="PIRSR" id="PIRSR006769-3"/>
    </source>
</evidence>
<dbReference type="InterPro" id="IPR011549">
    <property type="entry name" value="RibD_C"/>
</dbReference>
<dbReference type="InterPro" id="IPR002125">
    <property type="entry name" value="CMP_dCMP_dom"/>
</dbReference>
<dbReference type="InterPro" id="IPR024072">
    <property type="entry name" value="DHFR-like_dom_sf"/>
</dbReference>
<keyword evidence="9 13" id="KW-0862">Zinc</keyword>
<evidence type="ECO:0000256" key="2">
    <source>
        <dbReference type="ARBA" id="ARBA00004882"/>
    </source>
</evidence>
<evidence type="ECO:0000256" key="15">
    <source>
        <dbReference type="PIRSR" id="PIRSR006769-2"/>
    </source>
</evidence>
<evidence type="ECO:0000259" key="17">
    <source>
        <dbReference type="PROSITE" id="PS51747"/>
    </source>
</evidence>
<feature type="binding site" evidence="15">
    <location>
        <position position="214"/>
    </location>
    <ligand>
        <name>substrate</name>
    </ligand>
</feature>
<feature type="binding site" evidence="15">
    <location>
        <position position="207"/>
    </location>
    <ligand>
        <name>NADP(+)</name>
        <dbReference type="ChEBI" id="CHEBI:58349"/>
    </ligand>
</feature>
<dbReference type="Gene3D" id="3.40.430.10">
    <property type="entry name" value="Dihydrofolate Reductase, subunit A"/>
    <property type="match status" value="1"/>
</dbReference>
<evidence type="ECO:0000256" key="1">
    <source>
        <dbReference type="ARBA" id="ARBA00002151"/>
    </source>
</evidence>
<keyword evidence="8 13" id="KW-0378">Hydrolase</keyword>
<evidence type="ECO:0000256" key="10">
    <source>
        <dbReference type="ARBA" id="ARBA00022857"/>
    </source>
</evidence>
<reference evidence="18 19" key="2">
    <citation type="submission" date="2018-12" db="EMBL/GenBank/DDBJ databases">
        <title>Simiduia agarivorans gen. nov., sp. nov., a marine, agarolytic bacterium isolated from shallow coastal water from Keelung, Taiwan.</title>
        <authorList>
            <person name="Shieh W.Y."/>
        </authorList>
    </citation>
    <scope>NUCLEOTIDE SEQUENCE [LARGE SCALE GENOMIC DNA]</scope>
    <source>
        <strain evidence="18 19">GTF-13</strain>
    </source>
</reference>
<feature type="binding site" evidence="15">
    <location>
        <position position="191"/>
    </location>
    <ligand>
        <name>substrate</name>
    </ligand>
</feature>
<proteinExistence type="inferred from homology"/>
<accession>A0A3P3VMN1</accession>
<keyword evidence="12" id="KW-0511">Multifunctional enzyme</keyword>
<dbReference type="InterPro" id="IPR016193">
    <property type="entry name" value="Cytidine_deaminase-like"/>
</dbReference>
<evidence type="ECO:0000313" key="19">
    <source>
        <dbReference type="Proteomes" id="UP000280792"/>
    </source>
</evidence>
<evidence type="ECO:0000256" key="7">
    <source>
        <dbReference type="ARBA" id="ARBA00022723"/>
    </source>
</evidence>
<dbReference type="FunFam" id="3.40.140.10:FF:000025">
    <property type="entry name" value="Riboflavin biosynthesis protein RibD"/>
    <property type="match status" value="1"/>
</dbReference>
<comment type="catalytic activity">
    <reaction evidence="13">
        <text>5-amino-6-(5-phospho-D-ribitylamino)uracil + NADP(+) = 5-amino-6-(5-phospho-D-ribosylamino)uracil + NADPH + H(+)</text>
        <dbReference type="Rhea" id="RHEA:17845"/>
        <dbReference type="ChEBI" id="CHEBI:15378"/>
        <dbReference type="ChEBI" id="CHEBI:57783"/>
        <dbReference type="ChEBI" id="CHEBI:58349"/>
        <dbReference type="ChEBI" id="CHEBI:58421"/>
        <dbReference type="ChEBI" id="CHEBI:58453"/>
        <dbReference type="EC" id="1.1.1.193"/>
    </reaction>
</comment>
<feature type="active site" description="Proton donor" evidence="14">
    <location>
        <position position="59"/>
    </location>
</feature>
<dbReference type="InterPro" id="IPR016192">
    <property type="entry name" value="APOBEC/CMP_deaminase_Zn-bd"/>
</dbReference>
<keyword evidence="11 13" id="KW-0560">Oxidoreductase</keyword>
<dbReference type="NCBIfam" id="TIGR00326">
    <property type="entry name" value="eubact_ribD"/>
    <property type="match status" value="1"/>
</dbReference>
<dbReference type="UniPathway" id="UPA00275">
    <property type="reaction ID" value="UER00401"/>
</dbReference>
<organism evidence="18 19">
    <name type="scientific">Aestuariirhabdus litorea</name>
    <dbReference type="NCBI Taxonomy" id="2528527"/>
    <lineage>
        <taxon>Bacteria</taxon>
        <taxon>Pseudomonadati</taxon>
        <taxon>Pseudomonadota</taxon>
        <taxon>Gammaproteobacteria</taxon>
        <taxon>Oceanospirillales</taxon>
        <taxon>Aestuariirhabdaceae</taxon>
        <taxon>Aestuariirhabdus</taxon>
    </lineage>
</organism>
<dbReference type="GO" id="GO:0008703">
    <property type="term" value="F:5-amino-6-(5-phosphoribosylamino)uracil reductase activity"/>
    <property type="evidence" value="ECO:0007669"/>
    <property type="project" value="UniProtKB-EC"/>
</dbReference>
<feature type="binding site" evidence="15">
    <location>
        <position position="238"/>
    </location>
    <ligand>
        <name>NADP(+)</name>
        <dbReference type="ChEBI" id="CHEBI:58349"/>
    </ligand>
</feature>
<feature type="domain" description="CMP/dCMP-type deaminase" evidence="17">
    <location>
        <begin position="8"/>
        <end position="130"/>
    </location>
</feature>
<sequence>MSAPHPAVFDRQCMARALQLAKRGLYTTDPNPRVGCVIAHNGQVLAEGWHQRAGEGHAEANALAVAGDAARGATAYVTLEPCSHFGRTAPCCDALITAGVARVWVAMTDPNPLVAGSGIERLREAGIEVACGLLEDQARALNPGFIKRMERARPFVRLKLAMSLDGRTAMASGESQWITGPEARRDVQRLRARSSAIITGVESILADDSALTLRAEQLGLAEAEAICRRQPRRVVLDSDLRTPPSARVLQGQGATLVACAAGADPLRRQALEAAGAELIELPREGDGLALEPLLAALAQRECNEVLLETGATLAGAAVAAGLVDELVIYMAPLLMGSDARPLLRLPIATMAEGRELEIVDMRALGRDWRITARPRTDGNG</sequence>
<reference evidence="18 19" key="1">
    <citation type="submission" date="2018-08" db="EMBL/GenBank/DDBJ databases">
        <authorList>
            <person name="Khan S.A."/>
        </authorList>
    </citation>
    <scope>NUCLEOTIDE SEQUENCE [LARGE SCALE GENOMIC DNA]</scope>
    <source>
        <strain evidence="18 19">GTF-13</strain>
    </source>
</reference>
<dbReference type="InterPro" id="IPR004794">
    <property type="entry name" value="Eubact_RibD"/>
</dbReference>
<feature type="binding site" evidence="16">
    <location>
        <position position="91"/>
    </location>
    <ligand>
        <name>Zn(2+)</name>
        <dbReference type="ChEBI" id="CHEBI:29105"/>
        <note>catalytic</note>
    </ligand>
</feature>
<feature type="binding site" evidence="15">
    <location>
        <position position="161"/>
    </location>
    <ligand>
        <name>NADP(+)</name>
        <dbReference type="ChEBI" id="CHEBI:58349"/>
    </ligand>
</feature>
<evidence type="ECO:0000256" key="6">
    <source>
        <dbReference type="ARBA" id="ARBA00022619"/>
    </source>
</evidence>
<feature type="binding site" evidence="15">
    <location>
        <position position="308"/>
    </location>
    <ligand>
        <name>substrate</name>
    </ligand>
</feature>
<evidence type="ECO:0000256" key="11">
    <source>
        <dbReference type="ARBA" id="ARBA00023002"/>
    </source>
</evidence>
<dbReference type="GO" id="GO:0009231">
    <property type="term" value="P:riboflavin biosynthetic process"/>
    <property type="evidence" value="ECO:0007669"/>
    <property type="project" value="UniProtKB-UniPathway"/>
</dbReference>
<dbReference type="PROSITE" id="PS51747">
    <property type="entry name" value="CYT_DCMP_DEAMINASES_2"/>
    <property type="match status" value="1"/>
</dbReference>
<dbReference type="GO" id="GO:0050661">
    <property type="term" value="F:NADP binding"/>
    <property type="evidence" value="ECO:0007669"/>
    <property type="project" value="InterPro"/>
</dbReference>
<comment type="caution">
    <text evidence="18">The sequence shown here is derived from an EMBL/GenBank/DDBJ whole genome shotgun (WGS) entry which is preliminary data.</text>
</comment>
<comment type="cofactor">
    <cofactor evidence="13 16">
        <name>Zn(2+)</name>
        <dbReference type="ChEBI" id="CHEBI:29105"/>
    </cofactor>
    <text evidence="13 16">Binds 1 zinc ion.</text>
</comment>
<evidence type="ECO:0000256" key="9">
    <source>
        <dbReference type="ARBA" id="ARBA00022833"/>
    </source>
</evidence>
<dbReference type="InterPro" id="IPR050765">
    <property type="entry name" value="Riboflavin_Biosynth_HTPR"/>
</dbReference>
<dbReference type="EC" id="3.5.4.26" evidence="13"/>
<dbReference type="Pfam" id="PF01872">
    <property type="entry name" value="RibD_C"/>
    <property type="match status" value="1"/>
</dbReference>
<dbReference type="CDD" id="cd01284">
    <property type="entry name" value="Riboflavin_deaminase-reductase"/>
    <property type="match status" value="1"/>
</dbReference>
<dbReference type="RefSeq" id="WP_125013714.1">
    <property type="nucleotide sequence ID" value="NZ_QWEZ01000001.1"/>
</dbReference>
<feature type="binding site" evidence="16">
    <location>
        <position position="57"/>
    </location>
    <ligand>
        <name>Zn(2+)</name>
        <dbReference type="ChEBI" id="CHEBI:29105"/>
        <note>catalytic</note>
    </ligand>
</feature>
<dbReference type="Pfam" id="PF00383">
    <property type="entry name" value="dCMP_cyt_deam_1"/>
    <property type="match status" value="1"/>
</dbReference>
<comment type="similarity">
    <text evidence="5 13">In the C-terminal section; belongs to the HTP reductase family.</text>
</comment>
<evidence type="ECO:0000256" key="5">
    <source>
        <dbReference type="ARBA" id="ARBA00007417"/>
    </source>
</evidence>
<dbReference type="GO" id="GO:0008270">
    <property type="term" value="F:zinc ion binding"/>
    <property type="evidence" value="ECO:0007669"/>
    <property type="project" value="InterPro"/>
</dbReference>
<comment type="pathway">
    <text evidence="2 13">Cofactor biosynthesis; riboflavin biosynthesis; 5-amino-6-(D-ribitylamino)uracil from GTP: step 2/4.</text>
</comment>